<evidence type="ECO:0000256" key="1">
    <source>
        <dbReference type="SAM" id="SignalP"/>
    </source>
</evidence>
<proteinExistence type="predicted"/>
<evidence type="ECO:0000313" key="3">
    <source>
        <dbReference type="Proteomes" id="UP000863577"/>
    </source>
</evidence>
<sequence>MLQRVLLVLLCFFSFLASASDTVLKLYRPFGDVFEQAPPVVKKIMSGQCYEQSHIIIREDAWRCQAGDQLFDPCFVKAGSKKMEAVCPQSPWVGDSVQINVGIPLNNEHHKTLDMSRAFPWAIELVNGEYCLAVNSNEQYDSMPVRYRCSNQNVLIGYLQRCKTAWSMLEKTPKGVITVELRRAWF</sequence>
<dbReference type="EMBL" id="DACWOD010000004">
    <property type="protein sequence ID" value="HAU2395980.1"/>
    <property type="molecule type" value="Genomic_DNA"/>
</dbReference>
<accession>A0A131G000</accession>
<keyword evidence="1" id="KW-0732">Signal</keyword>
<dbReference type="AlphaFoldDB" id="A0A131G000"/>
<reference evidence="2" key="1">
    <citation type="journal article" date="2018" name="Genome Biol.">
        <title>SKESA: strategic k-mer extension for scrupulous assemblies.</title>
        <authorList>
            <person name="Souvorov A."/>
            <person name="Agarwala R."/>
            <person name="Lipman D.J."/>
        </authorList>
    </citation>
    <scope>NUCLEOTIDE SEQUENCE</scope>
    <source>
        <strain evidence="2">CL18-200174</strain>
    </source>
</reference>
<comment type="caution">
    <text evidence="2">The sequence shown here is derived from an EMBL/GenBank/DDBJ whole genome shotgun (WGS) entry which is preliminary data.</text>
</comment>
<organism evidence="2 3">
    <name type="scientific">Legionella pneumophila</name>
    <dbReference type="NCBI Taxonomy" id="446"/>
    <lineage>
        <taxon>Bacteria</taxon>
        <taxon>Pseudomonadati</taxon>
        <taxon>Pseudomonadota</taxon>
        <taxon>Gammaproteobacteria</taxon>
        <taxon>Legionellales</taxon>
        <taxon>Legionellaceae</taxon>
        <taxon>Legionella</taxon>
    </lineage>
</organism>
<gene>
    <name evidence="2" type="ORF">JBK99_06480</name>
</gene>
<feature type="signal peptide" evidence="1">
    <location>
        <begin position="1"/>
        <end position="19"/>
    </location>
</feature>
<reference evidence="2" key="2">
    <citation type="submission" date="2019-09" db="EMBL/GenBank/DDBJ databases">
        <authorList>
            <consortium name="NCBI Pathogen Detection Project"/>
        </authorList>
    </citation>
    <scope>NUCLEOTIDE SEQUENCE</scope>
    <source>
        <strain evidence="2">CL18-200174</strain>
    </source>
</reference>
<evidence type="ECO:0000313" key="2">
    <source>
        <dbReference type="EMBL" id="HAU2395980.1"/>
    </source>
</evidence>
<protein>
    <submittedName>
        <fullName evidence="2">Uncharacterized protein</fullName>
    </submittedName>
</protein>
<dbReference type="RefSeq" id="WP_027221010.1">
    <property type="nucleotide sequence ID" value="NZ_AP024961.1"/>
</dbReference>
<name>A0A131G000_LEGPN</name>
<feature type="chain" id="PRO_5014245436" evidence="1">
    <location>
        <begin position="20"/>
        <end position="186"/>
    </location>
</feature>
<dbReference type="Proteomes" id="UP000863577">
    <property type="component" value="Unassembled WGS sequence"/>
</dbReference>